<feature type="non-terminal residue" evidence="2">
    <location>
        <position position="1"/>
    </location>
</feature>
<feature type="compositionally biased region" description="Acidic residues" evidence="1">
    <location>
        <begin position="14"/>
        <end position="27"/>
    </location>
</feature>
<feature type="compositionally biased region" description="Basic and acidic residues" evidence="1">
    <location>
        <begin position="1"/>
        <end position="13"/>
    </location>
</feature>
<dbReference type="AlphaFoldDB" id="A0A9P8FHI1"/>
<sequence length="93" mass="10507">EEGRQYEILRRMDEGDENDKEGVDADAEGTITDDKQVKPQEITREVPAKTADSWRKTEEPQTTAETMEDDGWSTVSAKTKNFNRRGGNRAMAS</sequence>
<dbReference type="Proteomes" id="UP000729357">
    <property type="component" value="Unassembled WGS sequence"/>
</dbReference>
<gene>
    <name evidence="2" type="ORF">KCU98_g13073</name>
</gene>
<comment type="caution">
    <text evidence="2">The sequence shown here is derived from an EMBL/GenBank/DDBJ whole genome shotgun (WGS) entry which is preliminary data.</text>
</comment>
<feature type="non-terminal residue" evidence="2">
    <location>
        <position position="93"/>
    </location>
</feature>
<reference evidence="2" key="1">
    <citation type="journal article" date="2021" name="J Fungi (Basel)">
        <title>Virulence traits and population genomics of the black yeast Aureobasidium melanogenum.</title>
        <authorList>
            <person name="Cernosa A."/>
            <person name="Sun X."/>
            <person name="Gostincar C."/>
            <person name="Fang C."/>
            <person name="Gunde-Cimerman N."/>
            <person name="Song Z."/>
        </authorList>
    </citation>
    <scope>NUCLEOTIDE SEQUENCE</scope>
    <source>
        <strain evidence="2">EXF-9298</strain>
    </source>
</reference>
<reference evidence="2" key="2">
    <citation type="submission" date="2021-08" db="EMBL/GenBank/DDBJ databases">
        <authorList>
            <person name="Gostincar C."/>
            <person name="Sun X."/>
            <person name="Song Z."/>
            <person name="Gunde-Cimerman N."/>
        </authorList>
    </citation>
    <scope>NUCLEOTIDE SEQUENCE</scope>
    <source>
        <strain evidence="2">EXF-9298</strain>
    </source>
</reference>
<keyword evidence="3" id="KW-1185">Reference proteome</keyword>
<dbReference type="EMBL" id="JAHFXS010002347">
    <property type="protein sequence ID" value="KAG9972735.1"/>
    <property type="molecule type" value="Genomic_DNA"/>
</dbReference>
<organism evidence="2 3">
    <name type="scientific">Aureobasidium melanogenum</name>
    <name type="common">Aureobasidium pullulans var. melanogenum</name>
    <dbReference type="NCBI Taxonomy" id="46634"/>
    <lineage>
        <taxon>Eukaryota</taxon>
        <taxon>Fungi</taxon>
        <taxon>Dikarya</taxon>
        <taxon>Ascomycota</taxon>
        <taxon>Pezizomycotina</taxon>
        <taxon>Dothideomycetes</taxon>
        <taxon>Dothideomycetidae</taxon>
        <taxon>Dothideales</taxon>
        <taxon>Saccotheciaceae</taxon>
        <taxon>Aureobasidium</taxon>
    </lineage>
</organism>
<name>A0A9P8FHI1_AURME</name>
<feature type="compositionally biased region" description="Basic and acidic residues" evidence="1">
    <location>
        <begin position="32"/>
        <end position="59"/>
    </location>
</feature>
<evidence type="ECO:0000313" key="2">
    <source>
        <dbReference type="EMBL" id="KAG9972735.1"/>
    </source>
</evidence>
<evidence type="ECO:0000256" key="1">
    <source>
        <dbReference type="SAM" id="MobiDB-lite"/>
    </source>
</evidence>
<accession>A0A9P8FHI1</accession>
<feature type="region of interest" description="Disordered" evidence="1">
    <location>
        <begin position="1"/>
        <end position="72"/>
    </location>
</feature>
<evidence type="ECO:0000313" key="3">
    <source>
        <dbReference type="Proteomes" id="UP000729357"/>
    </source>
</evidence>
<protein>
    <submittedName>
        <fullName evidence="2">Uncharacterized protein</fullName>
    </submittedName>
</protein>
<proteinExistence type="predicted"/>